<evidence type="ECO:0000313" key="2">
    <source>
        <dbReference type="EMBL" id="MFB9075705.1"/>
    </source>
</evidence>
<evidence type="ECO:0000313" key="3">
    <source>
        <dbReference type="Proteomes" id="UP001589575"/>
    </source>
</evidence>
<name>A0ABV5G8F8_9MICC</name>
<evidence type="ECO:0008006" key="4">
    <source>
        <dbReference type="Google" id="ProtNLM"/>
    </source>
</evidence>
<keyword evidence="3" id="KW-1185">Reference proteome</keyword>
<dbReference type="EMBL" id="JBHMFI010000023">
    <property type="protein sequence ID" value="MFB9075705.1"/>
    <property type="molecule type" value="Genomic_DNA"/>
</dbReference>
<comment type="caution">
    <text evidence="1">The sequence shown here is derived from an EMBL/GenBank/DDBJ whole genome shotgun (WGS) entry which is preliminary data.</text>
</comment>
<reference evidence="1 3" key="1">
    <citation type="submission" date="2024-09" db="EMBL/GenBank/DDBJ databases">
        <authorList>
            <person name="Sun Q."/>
            <person name="Mori K."/>
        </authorList>
    </citation>
    <scope>NUCLEOTIDE SEQUENCE [LARGE SCALE GENOMIC DNA]</scope>
    <source>
        <strain evidence="1 3">CCM 7609</strain>
    </source>
</reference>
<protein>
    <recommendedName>
        <fullName evidence="4">Isochorismatase-like domain-containing protein</fullName>
    </recommendedName>
</protein>
<evidence type="ECO:0000313" key="1">
    <source>
        <dbReference type="EMBL" id="MFB9075245.1"/>
    </source>
</evidence>
<proteinExistence type="predicted"/>
<sequence>MVEHKVRRRILDQSRKALFVLLDVQGAIITQRQRFSRQFEQAGFRRHGEIGGTELHPHVFCPGGNVLSHSRRRFFNRTS</sequence>
<organism evidence="1 3">
    <name type="scientific">Citricoccus parietis</name>
    <dbReference type="NCBI Taxonomy" id="592307"/>
    <lineage>
        <taxon>Bacteria</taxon>
        <taxon>Bacillati</taxon>
        <taxon>Actinomycetota</taxon>
        <taxon>Actinomycetes</taxon>
        <taxon>Micrococcales</taxon>
        <taxon>Micrococcaceae</taxon>
        <taxon>Citricoccus</taxon>
    </lineage>
</organism>
<dbReference type="Proteomes" id="UP001589575">
    <property type="component" value="Unassembled WGS sequence"/>
</dbReference>
<gene>
    <name evidence="1" type="ORF">ACFFX0_30365</name>
    <name evidence="2" type="ORF">ACFFX0_32890</name>
</gene>
<dbReference type="EMBL" id="JBHMFI010000023">
    <property type="protein sequence ID" value="MFB9075245.1"/>
    <property type="molecule type" value="Genomic_DNA"/>
</dbReference>
<accession>A0ABV5G8F8</accession>